<dbReference type="GO" id="GO:0160210">
    <property type="term" value="F:L-serine O-succinyltransferase activity"/>
    <property type="evidence" value="ECO:0007669"/>
    <property type="project" value="RHEA"/>
</dbReference>
<dbReference type="AlphaFoldDB" id="A0A1A6C660"/>
<feature type="domain" description="AB hydrolase-1" evidence="4">
    <location>
        <begin position="33"/>
        <end position="310"/>
    </location>
</feature>
<dbReference type="InterPro" id="IPR000073">
    <property type="entry name" value="AB_hydrolase_1"/>
</dbReference>
<name>A0A1A6C660_9GAMM</name>
<dbReference type="InterPro" id="IPR029058">
    <property type="entry name" value="AB_hydrolase_fold"/>
</dbReference>
<sequence length="352" mass="37934">MDTPFRFHRGGELPRLEIAYETWGTLNTARDNAVLIFTGLSANAHAATSVCDPQPGWWEYMLGAGKPLDTSRHYVICVNSLGSCYGSSGPASLDPVSGQPYGPDFPRLSVEDIAAAGRALTQALGLRRLSAVVGASLGGMSALAFALQTPDALRRLVLISSAAHPTAHAIAMRSLQREIVRADPAWADGRYRPPGPVEGMRLARKLGISCYRSPEEWEQRFGHRRAAARAASDQFEVESYLEHNATKFALGFDANAYLALSRAMDDFDAADHGEGDLAAALARLQGLEALVIGVRSDTLFPESQQRALADGLRAVGAKVRYAALESPQGHDAFLIDEARFGPVVRAFFADTH</sequence>
<dbReference type="InterPro" id="IPR008220">
    <property type="entry name" value="HAT_MetX-like"/>
</dbReference>
<organism evidence="5 6">
    <name type="scientific">Acidihalobacter prosperus</name>
    <dbReference type="NCBI Taxonomy" id="160660"/>
    <lineage>
        <taxon>Bacteria</taxon>
        <taxon>Pseudomonadati</taxon>
        <taxon>Pseudomonadota</taxon>
        <taxon>Gammaproteobacteria</taxon>
        <taxon>Chromatiales</taxon>
        <taxon>Ectothiorhodospiraceae</taxon>
        <taxon>Acidihalobacter</taxon>
    </lineage>
</organism>
<keyword evidence="1 2" id="KW-0808">Transferase</keyword>
<evidence type="ECO:0000256" key="3">
    <source>
        <dbReference type="PIRSR" id="PIRSR000443-1"/>
    </source>
</evidence>
<dbReference type="PIRSF" id="PIRSF000443">
    <property type="entry name" value="Homoser_Ac_trans"/>
    <property type="match status" value="1"/>
</dbReference>
<feature type="region of interest" description="Important for substrate specificity" evidence="2">
    <location>
        <begin position="39"/>
        <end position="42"/>
    </location>
</feature>
<feature type="binding site" evidence="2">
    <location>
        <position position="331"/>
    </location>
    <ligand>
        <name>substrate</name>
    </ligand>
</feature>
<dbReference type="EMBL" id="JQSG02000002">
    <property type="protein sequence ID" value="OBS10047.1"/>
    <property type="molecule type" value="Genomic_DNA"/>
</dbReference>
<evidence type="ECO:0000313" key="6">
    <source>
        <dbReference type="Proteomes" id="UP000029273"/>
    </source>
</evidence>
<evidence type="ECO:0000256" key="2">
    <source>
        <dbReference type="HAMAP-Rule" id="MF_00296"/>
    </source>
</evidence>
<feature type="active site" description="Nucleophile" evidence="2 3">
    <location>
        <position position="136"/>
    </location>
</feature>
<keyword evidence="2" id="KW-0028">Amino-acid biosynthesis</keyword>
<feature type="active site" evidence="2 3">
    <location>
        <position position="297"/>
    </location>
</feature>
<comment type="subcellular location">
    <subcellularLocation>
        <location evidence="2">Cytoplasm</location>
    </subcellularLocation>
</comment>
<dbReference type="SUPFAM" id="SSF53474">
    <property type="entry name" value="alpha/beta-Hydrolases"/>
    <property type="match status" value="1"/>
</dbReference>
<dbReference type="GO" id="GO:0009086">
    <property type="term" value="P:methionine biosynthetic process"/>
    <property type="evidence" value="ECO:0007669"/>
    <property type="project" value="TreeGrafter"/>
</dbReference>
<gene>
    <name evidence="5" type="ORF">Thpro_021097</name>
</gene>
<dbReference type="NCBIfam" id="NF001209">
    <property type="entry name" value="PRK00175.1"/>
    <property type="match status" value="1"/>
</dbReference>
<feature type="binding site" evidence="2">
    <location>
        <position position="204"/>
    </location>
    <ligand>
        <name>substrate</name>
    </ligand>
</feature>
<keyword evidence="6" id="KW-1185">Reference proteome</keyword>
<comment type="catalytic activity">
    <reaction evidence="2">
        <text>succinyl-CoA + L-serine = O-succinyl-L-serine + CoA</text>
        <dbReference type="Rhea" id="RHEA:52820"/>
        <dbReference type="ChEBI" id="CHEBI:33384"/>
        <dbReference type="ChEBI" id="CHEBI:57287"/>
        <dbReference type="ChEBI" id="CHEBI:57292"/>
        <dbReference type="ChEBI" id="CHEBI:136856"/>
    </reaction>
</comment>
<keyword evidence="2" id="KW-0198">Cysteine biosynthesis</keyword>
<keyword evidence="2" id="KW-0963">Cytoplasm</keyword>
<protein>
    <recommendedName>
        <fullName evidence="2">Serine O-succinyltransferase</fullName>
        <shortName evidence="2">SST</shortName>
        <ecNumber evidence="2">2.3.1.-</ecNumber>
    </recommendedName>
</protein>
<dbReference type="PANTHER" id="PTHR32268">
    <property type="entry name" value="HOMOSERINE O-ACETYLTRANSFERASE"/>
    <property type="match status" value="1"/>
</dbReference>
<dbReference type="Gene3D" id="3.40.50.1820">
    <property type="entry name" value="alpha/beta hydrolase"/>
    <property type="match status" value="1"/>
</dbReference>
<comment type="pathway">
    <text evidence="2">Amino-acid biosynthesis; L-cysteine biosynthesis; L-cysteine from L-serine: step 1/2.</text>
</comment>
<comment type="function">
    <text evidence="2">Transfers a succinyl group from succinyl-CoA to L-serine, forming succinyl-L-serine.</text>
</comment>
<evidence type="ECO:0000256" key="1">
    <source>
        <dbReference type="ARBA" id="ARBA00022679"/>
    </source>
</evidence>
<dbReference type="Proteomes" id="UP000029273">
    <property type="component" value="Unassembled WGS sequence"/>
</dbReference>
<comment type="similarity">
    <text evidence="2">Belongs to the AB hydrolase superfamily. MetX family.</text>
</comment>
<feature type="site" description="Important for acyl-CoA specificity" evidence="2">
    <location>
        <position position="173"/>
    </location>
</feature>
<comment type="subunit">
    <text evidence="2">Homodimer.</text>
</comment>
<dbReference type="GO" id="GO:0006535">
    <property type="term" value="P:cysteine biosynthetic process from serine"/>
    <property type="evidence" value="ECO:0007669"/>
    <property type="project" value="UniProtKB-UniRule"/>
</dbReference>
<feature type="active site" evidence="2 3">
    <location>
        <position position="330"/>
    </location>
</feature>
<dbReference type="GO" id="GO:0005737">
    <property type="term" value="C:cytoplasm"/>
    <property type="evidence" value="ECO:0007669"/>
    <property type="project" value="UniProtKB-SubCell"/>
</dbReference>
<comment type="caution">
    <text evidence="2">Lacks conserved residue(s) required for the propagation of feature annotation.</text>
</comment>
<comment type="caution">
    <text evidence="5">The sequence shown here is derived from an EMBL/GenBank/DDBJ whole genome shotgun (WGS) entry which is preliminary data.</text>
</comment>
<dbReference type="NCBIfam" id="TIGR01392">
    <property type="entry name" value="homoserO_Ac_trn"/>
    <property type="match status" value="1"/>
</dbReference>
<dbReference type="PANTHER" id="PTHR32268:SF11">
    <property type="entry name" value="HOMOSERINE O-ACETYLTRANSFERASE"/>
    <property type="match status" value="1"/>
</dbReference>
<dbReference type="UniPathway" id="UPA00136">
    <property type="reaction ID" value="UER00199"/>
</dbReference>
<dbReference type="HAMAP" id="MF_00296">
    <property type="entry name" value="MetX_acyltransf"/>
    <property type="match status" value="1"/>
</dbReference>
<keyword evidence="2" id="KW-0012">Acyltransferase</keyword>
<dbReference type="STRING" id="160660.BJI67_11615"/>
<dbReference type="GO" id="GO:0004414">
    <property type="term" value="F:homoserine O-acetyltransferase activity"/>
    <property type="evidence" value="ECO:0007669"/>
    <property type="project" value="TreeGrafter"/>
</dbReference>
<evidence type="ECO:0000259" key="4">
    <source>
        <dbReference type="Pfam" id="PF00561"/>
    </source>
</evidence>
<evidence type="ECO:0000313" key="5">
    <source>
        <dbReference type="EMBL" id="OBS10047.1"/>
    </source>
</evidence>
<reference evidence="5 6" key="1">
    <citation type="journal article" date="2014" name="Genome Announc.">
        <title>Draft Genome Sequence of the Iron-Oxidizing, Acidophilic, and Halotolerant 'Thiobacillus prosperus' Type Strain DSM 5130.</title>
        <authorList>
            <person name="Ossandon F.J."/>
            <person name="Cardenas J.P."/>
            <person name="Corbett M."/>
            <person name="Quatrini R."/>
            <person name="Holmes D.S."/>
            <person name="Watkin E."/>
        </authorList>
    </citation>
    <scope>NUCLEOTIDE SEQUENCE [LARGE SCALE GENOMIC DNA]</scope>
    <source>
        <strain evidence="5 6">DSM 5130</strain>
    </source>
</reference>
<dbReference type="EC" id="2.3.1.-" evidence="2"/>
<proteinExistence type="inferred from homology"/>
<accession>A0A1A6C660</accession>
<dbReference type="GO" id="GO:0009092">
    <property type="term" value="P:homoserine metabolic process"/>
    <property type="evidence" value="ECO:0007669"/>
    <property type="project" value="TreeGrafter"/>
</dbReference>
<dbReference type="Pfam" id="PF00561">
    <property type="entry name" value="Abhydrolase_1"/>
    <property type="match status" value="1"/>
</dbReference>